<dbReference type="InterPro" id="IPR014586">
    <property type="entry name" value="UCP033909"/>
</dbReference>
<dbReference type="GO" id="GO:0016787">
    <property type="term" value="F:hydrolase activity"/>
    <property type="evidence" value="ECO:0007669"/>
    <property type="project" value="UniProtKB-KW"/>
</dbReference>
<organism evidence="1 2">
    <name type="scientific">Xanthobacter autotrophicus</name>
    <dbReference type="NCBI Taxonomy" id="280"/>
    <lineage>
        <taxon>Bacteria</taxon>
        <taxon>Pseudomonadati</taxon>
        <taxon>Pseudomonadota</taxon>
        <taxon>Alphaproteobacteria</taxon>
        <taxon>Hyphomicrobiales</taxon>
        <taxon>Xanthobacteraceae</taxon>
        <taxon>Xanthobacter</taxon>
    </lineage>
</organism>
<protein>
    <submittedName>
        <fullName evidence="1">Alpha/beta fold hydrolase</fullName>
    </submittedName>
</protein>
<dbReference type="PANTHER" id="PTHR36513:SF1">
    <property type="entry name" value="TRANSMEMBRANE PROTEIN"/>
    <property type="match status" value="1"/>
</dbReference>
<gene>
    <name evidence="1" type="ORF">FBQ73_06255</name>
</gene>
<dbReference type="OrthoDB" id="9797755at2"/>
<dbReference type="InterPro" id="IPR029058">
    <property type="entry name" value="AB_hydrolase_fold"/>
</dbReference>
<proteinExistence type="predicted"/>
<dbReference type="EMBL" id="VAUP01000015">
    <property type="protein sequence ID" value="TLX44110.1"/>
    <property type="molecule type" value="Genomic_DNA"/>
</dbReference>
<accession>A0A6C1KIT3</accession>
<dbReference type="InterPro" id="IPR010297">
    <property type="entry name" value="DUF900_hydrolase"/>
</dbReference>
<name>A0A6C1KIT3_XANAU</name>
<keyword evidence="1" id="KW-0378">Hydrolase</keyword>
<dbReference type="Pfam" id="PF05990">
    <property type="entry name" value="DUF900"/>
    <property type="match status" value="1"/>
</dbReference>
<dbReference type="PIRSF" id="PIRSF033909">
    <property type="entry name" value="UCP033909"/>
    <property type="match status" value="1"/>
</dbReference>
<dbReference type="Gene3D" id="3.40.50.1820">
    <property type="entry name" value="alpha/beta hydrolase"/>
    <property type="match status" value="1"/>
</dbReference>
<dbReference type="Proteomes" id="UP000305131">
    <property type="component" value="Unassembled WGS sequence"/>
</dbReference>
<evidence type="ECO:0000313" key="1">
    <source>
        <dbReference type="EMBL" id="TLX44110.1"/>
    </source>
</evidence>
<evidence type="ECO:0000313" key="2">
    <source>
        <dbReference type="Proteomes" id="UP000305131"/>
    </source>
</evidence>
<dbReference type="SUPFAM" id="SSF53474">
    <property type="entry name" value="alpha/beta-Hydrolases"/>
    <property type="match status" value="1"/>
</dbReference>
<sequence>MDGAEGSKRRASAWARLLAPLMMLALAGCARPEGLLVPVAVDVPPAGKVDMLVATTRAPSDAEGVLFTGERGDGLAFTNIVVSIPPNREVGSIQWPSRVPADPTREFAVTRVNPIPNNQVVSWYKQQPRTKHRVLIFVHGFNTRFDASVFRFAQFIHDTSADYMPVLFTWPSRGRITDYLYDRESANFSRSDLAYVLASAVKSPQVDEVVVLAHSMGAWLAMESLRQLALSEGRVPAKITNVVLASPDLDIDVFERQVQDLGPKRPHLTLFVSRNDQALGVSRLLSGQVTRVGAVDLTNPAYSARLEQATGIVVLDLTALQGGDALNHSKFATQPDMVRLLGDRLMAGQSISDDVTPGSTAVQAVGGAVGTVVAAPFQLPIQVFAGGRN</sequence>
<comment type="caution">
    <text evidence="1">The sequence shown here is derived from an EMBL/GenBank/DDBJ whole genome shotgun (WGS) entry which is preliminary data.</text>
</comment>
<reference evidence="1 2" key="1">
    <citation type="submission" date="2019-05" db="EMBL/GenBank/DDBJ databases">
        <authorList>
            <person name="Zhou X."/>
        </authorList>
    </citation>
    <scope>NUCLEOTIDE SEQUENCE [LARGE SCALE GENOMIC DNA]</scope>
    <source>
        <strain evidence="1 2">DSM 432</strain>
    </source>
</reference>
<dbReference type="AlphaFoldDB" id="A0A6C1KIT3"/>
<dbReference type="PANTHER" id="PTHR36513">
    <property type="entry name" value="ABC TRANSMEMBRANE TYPE-1 DOMAIN-CONTAINING PROTEIN"/>
    <property type="match status" value="1"/>
</dbReference>